<keyword evidence="3" id="KW-1185">Reference proteome</keyword>
<dbReference type="Proteomes" id="UP001066276">
    <property type="component" value="Chromosome 4_1"/>
</dbReference>
<gene>
    <name evidence="2" type="ORF">NDU88_005909</name>
</gene>
<sequence length="95" mass="10012">MHSRGWTGKRQVVCVPGILKEGETPAGGHAEEGGVTEEEDGRRNQLAVKIPKSSGGWRWTGSAPEGSTAPAAAQEAHRKVSSYASGEAWLTQVCP</sequence>
<reference evidence="2" key="1">
    <citation type="journal article" date="2022" name="bioRxiv">
        <title>Sequencing and chromosome-scale assembly of the giantPleurodeles waltlgenome.</title>
        <authorList>
            <person name="Brown T."/>
            <person name="Elewa A."/>
            <person name="Iarovenko S."/>
            <person name="Subramanian E."/>
            <person name="Araus A.J."/>
            <person name="Petzold A."/>
            <person name="Susuki M."/>
            <person name="Suzuki K.-i.T."/>
            <person name="Hayashi T."/>
            <person name="Toyoda A."/>
            <person name="Oliveira C."/>
            <person name="Osipova E."/>
            <person name="Leigh N.D."/>
            <person name="Simon A."/>
            <person name="Yun M.H."/>
        </authorList>
    </citation>
    <scope>NUCLEOTIDE SEQUENCE</scope>
    <source>
        <strain evidence="2">20211129_DDA</strain>
        <tissue evidence="2">Liver</tissue>
    </source>
</reference>
<organism evidence="2 3">
    <name type="scientific">Pleurodeles waltl</name>
    <name type="common">Iberian ribbed newt</name>
    <dbReference type="NCBI Taxonomy" id="8319"/>
    <lineage>
        <taxon>Eukaryota</taxon>
        <taxon>Metazoa</taxon>
        <taxon>Chordata</taxon>
        <taxon>Craniata</taxon>
        <taxon>Vertebrata</taxon>
        <taxon>Euteleostomi</taxon>
        <taxon>Amphibia</taxon>
        <taxon>Batrachia</taxon>
        <taxon>Caudata</taxon>
        <taxon>Salamandroidea</taxon>
        <taxon>Salamandridae</taxon>
        <taxon>Pleurodelinae</taxon>
        <taxon>Pleurodeles</taxon>
    </lineage>
</organism>
<dbReference type="EMBL" id="JANPWB010000007">
    <property type="protein sequence ID" value="KAJ1174086.1"/>
    <property type="molecule type" value="Genomic_DNA"/>
</dbReference>
<evidence type="ECO:0000313" key="3">
    <source>
        <dbReference type="Proteomes" id="UP001066276"/>
    </source>
</evidence>
<evidence type="ECO:0000313" key="2">
    <source>
        <dbReference type="EMBL" id="KAJ1174086.1"/>
    </source>
</evidence>
<dbReference type="AlphaFoldDB" id="A0AAV7TDA4"/>
<name>A0AAV7TDA4_PLEWA</name>
<proteinExistence type="predicted"/>
<protein>
    <submittedName>
        <fullName evidence="2">Uncharacterized protein</fullName>
    </submittedName>
</protein>
<comment type="caution">
    <text evidence="2">The sequence shown here is derived from an EMBL/GenBank/DDBJ whole genome shotgun (WGS) entry which is preliminary data.</text>
</comment>
<accession>A0AAV7TDA4</accession>
<feature type="region of interest" description="Disordered" evidence="1">
    <location>
        <begin position="18"/>
        <end position="73"/>
    </location>
</feature>
<evidence type="ECO:0000256" key="1">
    <source>
        <dbReference type="SAM" id="MobiDB-lite"/>
    </source>
</evidence>